<dbReference type="Proteomes" id="UP000315017">
    <property type="component" value="Chromosome"/>
</dbReference>
<feature type="signal peptide" evidence="1">
    <location>
        <begin position="1"/>
        <end position="29"/>
    </location>
</feature>
<dbReference type="PROSITE" id="PS51257">
    <property type="entry name" value="PROKAR_LIPOPROTEIN"/>
    <property type="match status" value="1"/>
</dbReference>
<accession>A0A517YBF0</accession>
<organism evidence="2 3">
    <name type="scientific">Anatilimnocola aggregata</name>
    <dbReference type="NCBI Taxonomy" id="2528021"/>
    <lineage>
        <taxon>Bacteria</taxon>
        <taxon>Pseudomonadati</taxon>
        <taxon>Planctomycetota</taxon>
        <taxon>Planctomycetia</taxon>
        <taxon>Pirellulales</taxon>
        <taxon>Pirellulaceae</taxon>
        <taxon>Anatilimnocola</taxon>
    </lineage>
</organism>
<keyword evidence="1" id="KW-0732">Signal</keyword>
<protein>
    <recommendedName>
        <fullName evidence="4">Lipoprotein</fullName>
    </recommendedName>
</protein>
<evidence type="ECO:0000313" key="3">
    <source>
        <dbReference type="Proteomes" id="UP000315017"/>
    </source>
</evidence>
<dbReference type="OrthoDB" id="9921220at2"/>
<dbReference type="KEGG" id="aagg:ETAA8_26680"/>
<dbReference type="EMBL" id="CP036274">
    <property type="protein sequence ID" value="QDU27580.1"/>
    <property type="molecule type" value="Genomic_DNA"/>
</dbReference>
<reference evidence="2 3" key="1">
    <citation type="submission" date="2019-02" db="EMBL/GenBank/DDBJ databases">
        <title>Deep-cultivation of Planctomycetes and their phenomic and genomic characterization uncovers novel biology.</title>
        <authorList>
            <person name="Wiegand S."/>
            <person name="Jogler M."/>
            <person name="Boedeker C."/>
            <person name="Pinto D."/>
            <person name="Vollmers J."/>
            <person name="Rivas-Marin E."/>
            <person name="Kohn T."/>
            <person name="Peeters S.H."/>
            <person name="Heuer A."/>
            <person name="Rast P."/>
            <person name="Oberbeckmann S."/>
            <person name="Bunk B."/>
            <person name="Jeske O."/>
            <person name="Meyerdierks A."/>
            <person name="Storesund J.E."/>
            <person name="Kallscheuer N."/>
            <person name="Luecker S."/>
            <person name="Lage O.M."/>
            <person name="Pohl T."/>
            <person name="Merkel B.J."/>
            <person name="Hornburger P."/>
            <person name="Mueller R.-W."/>
            <person name="Bruemmer F."/>
            <person name="Labrenz M."/>
            <person name="Spormann A.M."/>
            <person name="Op den Camp H."/>
            <person name="Overmann J."/>
            <person name="Amann R."/>
            <person name="Jetten M.S.M."/>
            <person name="Mascher T."/>
            <person name="Medema M.H."/>
            <person name="Devos D.P."/>
            <person name="Kaster A.-K."/>
            <person name="Ovreas L."/>
            <person name="Rohde M."/>
            <person name="Galperin M.Y."/>
            <person name="Jogler C."/>
        </authorList>
    </citation>
    <scope>NUCLEOTIDE SEQUENCE [LARGE SCALE GENOMIC DNA]</scope>
    <source>
        <strain evidence="2 3">ETA_A8</strain>
    </source>
</reference>
<feature type="chain" id="PRO_5021965746" description="Lipoprotein" evidence="1">
    <location>
        <begin position="30"/>
        <end position="190"/>
    </location>
</feature>
<sequence length="190" mass="20535" precursor="true">MLNRLKQFSFFANFLLLLITLTGCLKTSANGVSTGAVTWVTTTADPVPGIHEGTVNVVTLKHGPPQGVKLVFWGDRSSGKSHGSGSATGASAEGELLEAGQPLAKFRCETKNGTDATITIEGQTFDSKDGSLFLISTQDDKPQVKQLKIDVNKFPTQTQQIQQYPEDHPEVKEFFTAAHRQAAANPPEHR</sequence>
<keyword evidence="3" id="KW-1185">Reference proteome</keyword>
<evidence type="ECO:0008006" key="4">
    <source>
        <dbReference type="Google" id="ProtNLM"/>
    </source>
</evidence>
<dbReference type="RefSeq" id="WP_145088517.1">
    <property type="nucleotide sequence ID" value="NZ_CP036274.1"/>
</dbReference>
<evidence type="ECO:0000313" key="2">
    <source>
        <dbReference type="EMBL" id="QDU27580.1"/>
    </source>
</evidence>
<gene>
    <name evidence="2" type="ORF">ETAA8_26680</name>
</gene>
<dbReference type="AlphaFoldDB" id="A0A517YBF0"/>
<evidence type="ECO:0000256" key="1">
    <source>
        <dbReference type="SAM" id="SignalP"/>
    </source>
</evidence>
<proteinExistence type="predicted"/>
<name>A0A517YBF0_9BACT</name>